<protein>
    <submittedName>
        <fullName evidence="1">Uncharacterized protein</fullName>
    </submittedName>
</protein>
<dbReference type="PANTHER" id="PTHR38846">
    <property type="entry name" value="C3H1-TYPE DOMAIN-CONTAINING PROTEIN"/>
    <property type="match status" value="1"/>
</dbReference>
<evidence type="ECO:0000313" key="2">
    <source>
        <dbReference type="Proteomes" id="UP000078576"/>
    </source>
</evidence>
<reference evidence="2" key="1">
    <citation type="submission" date="2014-12" db="EMBL/GenBank/DDBJ databases">
        <title>Genome Sequence of Valsa Canker Pathogens Uncovers a Specific Adaption of Colonization on Woody Bark.</title>
        <authorList>
            <person name="Yin Z."/>
            <person name="Liu H."/>
            <person name="Gao X."/>
            <person name="Li Z."/>
            <person name="Song N."/>
            <person name="Ke X."/>
            <person name="Dai Q."/>
            <person name="Wu Y."/>
            <person name="Sun Y."/>
            <person name="Xu J.-R."/>
            <person name="Kang Z.K."/>
            <person name="Wang L."/>
            <person name="Huang L."/>
        </authorList>
    </citation>
    <scope>NUCLEOTIDE SEQUENCE [LARGE SCALE GENOMIC DNA]</scope>
    <source>
        <strain evidence="2">SXYL134</strain>
    </source>
</reference>
<sequence>MQSFPVSTPTITALTPAIMSKEQYFGTDDKNFAKWQQLGRDLGIPEETLTSKRKIRKALRGTWVNIHDFVYHAKNKPDDVRFFESEQQLSAYTKETGKFYPREYISQDSPLCDLLAQILNPRGGSKSKK</sequence>
<dbReference type="AlphaFoldDB" id="A0A194UXS6"/>
<dbReference type="STRING" id="694573.A0A194UXS6"/>
<organism evidence="1 2">
    <name type="scientific">Cytospora mali</name>
    <name type="common">Apple Valsa canker fungus</name>
    <name type="synonym">Valsa mali</name>
    <dbReference type="NCBI Taxonomy" id="578113"/>
    <lineage>
        <taxon>Eukaryota</taxon>
        <taxon>Fungi</taxon>
        <taxon>Dikarya</taxon>
        <taxon>Ascomycota</taxon>
        <taxon>Pezizomycotina</taxon>
        <taxon>Sordariomycetes</taxon>
        <taxon>Sordariomycetidae</taxon>
        <taxon>Diaporthales</taxon>
        <taxon>Cytosporaceae</taxon>
        <taxon>Cytospora</taxon>
    </lineage>
</organism>
<evidence type="ECO:0000313" key="1">
    <source>
        <dbReference type="EMBL" id="KUI56537.1"/>
    </source>
</evidence>
<accession>A0A194UXS6</accession>
<dbReference type="Proteomes" id="UP000078576">
    <property type="component" value="Unassembled WGS sequence"/>
</dbReference>
<proteinExistence type="predicted"/>
<name>A0A194UXS6_CYTMA</name>
<dbReference type="PANTHER" id="PTHR38846:SF1">
    <property type="entry name" value="C3H1-TYPE DOMAIN-CONTAINING PROTEIN"/>
    <property type="match status" value="1"/>
</dbReference>
<keyword evidence="2" id="KW-1185">Reference proteome</keyword>
<dbReference type="EMBL" id="KN714690">
    <property type="protein sequence ID" value="KUI56537.1"/>
    <property type="molecule type" value="Genomic_DNA"/>
</dbReference>
<dbReference type="OrthoDB" id="6105938at2759"/>
<gene>
    <name evidence="1" type="ORF">VP1G_03924</name>
</gene>